<organism evidence="3 4">
    <name type="scientific">Mycolicibacterium canariasense</name>
    <name type="common">Mycobacterium canariasense</name>
    <dbReference type="NCBI Taxonomy" id="228230"/>
    <lineage>
        <taxon>Bacteria</taxon>
        <taxon>Bacillati</taxon>
        <taxon>Actinomycetota</taxon>
        <taxon>Actinomycetes</taxon>
        <taxon>Mycobacteriales</taxon>
        <taxon>Mycobacteriaceae</taxon>
        <taxon>Mycolicibacterium</taxon>
    </lineage>
</organism>
<proteinExistence type="predicted"/>
<dbReference type="OrthoDB" id="4557756at2"/>
<dbReference type="STRING" id="228230.RMCC_0332"/>
<reference evidence="4" key="1">
    <citation type="journal article" date="2016" name="Genome Announc.">
        <title>Draft Genome Sequences of Five Rapidly Growing Mycobacterium Species, M. thermoresistibile, M. fortuitum subsp. acetamidolyticum, M. canariasense, M. brisbanense, and M. novocastrense.</title>
        <authorList>
            <person name="Katahira K."/>
            <person name="Ogura Y."/>
            <person name="Gotoh Y."/>
            <person name="Hayashi T."/>
        </authorList>
    </citation>
    <scope>NUCLEOTIDE SEQUENCE [LARGE SCALE GENOMIC DNA]</scope>
    <source>
        <strain evidence="4">JCM15298</strain>
    </source>
</reference>
<keyword evidence="1" id="KW-0472">Membrane</keyword>
<evidence type="ECO:0000313" key="3">
    <source>
        <dbReference type="EMBL" id="GAS93366.1"/>
    </source>
</evidence>
<dbReference type="Proteomes" id="UP000069443">
    <property type="component" value="Unassembled WGS sequence"/>
</dbReference>
<keyword evidence="1" id="KW-1133">Transmembrane helix</keyword>
<dbReference type="InterPro" id="IPR025241">
    <property type="entry name" value="DUF4190"/>
</dbReference>
<evidence type="ECO:0000259" key="2">
    <source>
        <dbReference type="Pfam" id="PF13828"/>
    </source>
</evidence>
<evidence type="ECO:0000256" key="1">
    <source>
        <dbReference type="SAM" id="Phobius"/>
    </source>
</evidence>
<feature type="transmembrane region" description="Helical" evidence="1">
    <location>
        <begin position="88"/>
        <end position="113"/>
    </location>
</feature>
<keyword evidence="4" id="KW-1185">Reference proteome</keyword>
<dbReference type="RefSeq" id="WP_062654684.1">
    <property type="nucleotide sequence ID" value="NZ_BCSY01000009.1"/>
</dbReference>
<feature type="domain" description="DUF4190" evidence="2">
    <location>
        <begin position="41"/>
        <end position="107"/>
    </location>
</feature>
<gene>
    <name evidence="3" type="ORF">RMCC_0332</name>
</gene>
<comment type="caution">
    <text evidence="3">The sequence shown here is derived from an EMBL/GenBank/DDBJ whole genome shotgun (WGS) entry which is preliminary data.</text>
</comment>
<evidence type="ECO:0000313" key="4">
    <source>
        <dbReference type="Proteomes" id="UP000069443"/>
    </source>
</evidence>
<sequence length="162" mass="17101">MSSFGPYGEQYPGQYQGPYPPPPPQPYAGYPPPPLTPRNGLGIAALILAVLGLLFSWTIAGGIILGLIALIIGFLARGRVKRGEATNGGLAVSGIVLGALAIVLGLVFIPIWIGFFSQLGIGDYVSCMEQAGNDRAAQLQCENNFRDKVENDYGVTIAPTPR</sequence>
<protein>
    <recommendedName>
        <fullName evidence="2">DUF4190 domain-containing protein</fullName>
    </recommendedName>
</protein>
<feature type="transmembrane region" description="Helical" evidence="1">
    <location>
        <begin position="43"/>
        <end position="76"/>
    </location>
</feature>
<dbReference type="Pfam" id="PF13828">
    <property type="entry name" value="DUF4190"/>
    <property type="match status" value="1"/>
</dbReference>
<dbReference type="EMBL" id="BCSY01000009">
    <property type="protein sequence ID" value="GAS93366.1"/>
    <property type="molecule type" value="Genomic_DNA"/>
</dbReference>
<dbReference type="AlphaFoldDB" id="A0A100W892"/>
<keyword evidence="1" id="KW-0812">Transmembrane</keyword>
<reference evidence="4" key="2">
    <citation type="submission" date="2016-02" db="EMBL/GenBank/DDBJ databases">
        <title>Draft genome sequence of five rapidly growing Mycobacterium species.</title>
        <authorList>
            <person name="Katahira K."/>
            <person name="Gotou Y."/>
            <person name="Iida K."/>
            <person name="Ogura Y."/>
            <person name="Hayashi T."/>
        </authorList>
    </citation>
    <scope>NUCLEOTIDE SEQUENCE [LARGE SCALE GENOMIC DNA]</scope>
    <source>
        <strain evidence="4">JCM15298</strain>
    </source>
</reference>
<accession>A0A100W892</accession>
<name>A0A100W892_MYCCR</name>